<evidence type="ECO:0008006" key="4">
    <source>
        <dbReference type="Google" id="ProtNLM"/>
    </source>
</evidence>
<evidence type="ECO:0000313" key="3">
    <source>
        <dbReference type="Proteomes" id="UP000178155"/>
    </source>
</evidence>
<accession>A0A1F8H9P2</accession>
<dbReference type="Gene3D" id="3.30.70.2970">
    <property type="entry name" value="Protein of unknown function (DUF541), domain 2"/>
    <property type="match status" value="1"/>
</dbReference>
<dbReference type="Gene3D" id="3.30.110.170">
    <property type="entry name" value="Protein of unknown function (DUF541), domain 1"/>
    <property type="match status" value="1"/>
</dbReference>
<dbReference type="PANTHER" id="PTHR34387:SF2">
    <property type="entry name" value="SLR1258 PROTEIN"/>
    <property type="match status" value="1"/>
</dbReference>
<comment type="caution">
    <text evidence="2">The sequence shown here is derived from an EMBL/GenBank/DDBJ whole genome shotgun (WGS) entry which is preliminary data.</text>
</comment>
<dbReference type="InterPro" id="IPR007497">
    <property type="entry name" value="SIMPL/DUF541"/>
</dbReference>
<feature type="signal peptide" evidence="1">
    <location>
        <begin position="1"/>
        <end position="28"/>
    </location>
</feature>
<name>A0A1F8H9P2_9BACT</name>
<dbReference type="AlphaFoldDB" id="A0A1F8H9P2"/>
<evidence type="ECO:0000313" key="2">
    <source>
        <dbReference type="EMBL" id="OGN34305.1"/>
    </source>
</evidence>
<sequence length="240" mass="25466">MSKPLVWAGTVALAVLSLFLLVAMSHIASTAATTNTVSFSGEGKVTAVPDIAVISASIVTQAVDSKTAQDQNSAKSKAVTDFLKKQGIDEKDIKTADYNIYPQYRYPVNGGTPTITGYQVTQAYIIKVRDLDKISSILDGLVSAGANQVNNLGLQVEDQEKLTTEARQKAITDAKQKAEQLKGQVGIKLGHIVNFTENSNGSPVPMYYDKAVGMGGGGGPEISVGQNEIVVNVSITYQIK</sequence>
<dbReference type="Pfam" id="PF04402">
    <property type="entry name" value="SIMPL"/>
    <property type="match status" value="1"/>
</dbReference>
<dbReference type="Proteomes" id="UP000178155">
    <property type="component" value="Unassembled WGS sequence"/>
</dbReference>
<reference evidence="2 3" key="1">
    <citation type="journal article" date="2016" name="Nat. Commun.">
        <title>Thousands of microbial genomes shed light on interconnected biogeochemical processes in an aquifer system.</title>
        <authorList>
            <person name="Anantharaman K."/>
            <person name="Brown C.T."/>
            <person name="Hug L.A."/>
            <person name="Sharon I."/>
            <person name="Castelle C.J."/>
            <person name="Probst A.J."/>
            <person name="Thomas B.C."/>
            <person name="Singh A."/>
            <person name="Wilkins M.J."/>
            <person name="Karaoz U."/>
            <person name="Brodie E.L."/>
            <person name="Williams K.H."/>
            <person name="Hubbard S.S."/>
            <person name="Banfield J.F."/>
        </authorList>
    </citation>
    <scope>NUCLEOTIDE SEQUENCE [LARGE SCALE GENOMIC DNA]</scope>
</reference>
<gene>
    <name evidence="2" type="ORF">A3I39_01040</name>
</gene>
<evidence type="ECO:0000256" key="1">
    <source>
        <dbReference type="SAM" id="SignalP"/>
    </source>
</evidence>
<proteinExistence type="predicted"/>
<keyword evidence="1" id="KW-0732">Signal</keyword>
<dbReference type="EMBL" id="MGKW01000015">
    <property type="protein sequence ID" value="OGN34305.1"/>
    <property type="molecule type" value="Genomic_DNA"/>
</dbReference>
<dbReference type="InterPro" id="IPR052022">
    <property type="entry name" value="26kDa_periplasmic_antigen"/>
</dbReference>
<protein>
    <recommendedName>
        <fullName evidence="4">26 kDa periplasmic immunogenic protein</fullName>
    </recommendedName>
</protein>
<feature type="chain" id="PRO_5009535779" description="26 kDa periplasmic immunogenic protein" evidence="1">
    <location>
        <begin position="29"/>
        <end position="240"/>
    </location>
</feature>
<organism evidence="2 3">
    <name type="scientific">Candidatus Yanofskybacteria bacterium RIFCSPLOWO2_02_FULL_47_9b</name>
    <dbReference type="NCBI Taxonomy" id="1802708"/>
    <lineage>
        <taxon>Bacteria</taxon>
        <taxon>Candidatus Yanofskyibacteriota</taxon>
    </lineage>
</organism>
<dbReference type="GO" id="GO:0006974">
    <property type="term" value="P:DNA damage response"/>
    <property type="evidence" value="ECO:0007669"/>
    <property type="project" value="TreeGrafter"/>
</dbReference>
<dbReference type="PANTHER" id="PTHR34387">
    <property type="entry name" value="SLR1258 PROTEIN"/>
    <property type="match status" value="1"/>
</dbReference>